<reference evidence="4" key="1">
    <citation type="journal article" date="2019" name="Int. J. Syst. Evol. Microbiol.">
        <title>The Global Catalogue of Microorganisms (GCM) 10K type strain sequencing project: providing services to taxonomists for standard genome sequencing and annotation.</title>
        <authorList>
            <consortium name="The Broad Institute Genomics Platform"/>
            <consortium name="The Broad Institute Genome Sequencing Center for Infectious Disease"/>
            <person name="Wu L."/>
            <person name="Ma J."/>
        </authorList>
    </citation>
    <scope>NUCLEOTIDE SEQUENCE [LARGE SCALE GENOMIC DNA]</scope>
    <source>
        <strain evidence="4">CCUG 56108</strain>
    </source>
</reference>
<dbReference type="InterPro" id="IPR023346">
    <property type="entry name" value="Lysozyme-like_dom_sf"/>
</dbReference>
<comment type="caution">
    <text evidence="3">The sequence shown here is derived from an EMBL/GenBank/DDBJ whole genome shotgun (WGS) entry which is preliminary data.</text>
</comment>
<accession>A0ABW3WYE2</accession>
<dbReference type="Pfam" id="PF01464">
    <property type="entry name" value="SLT"/>
    <property type="match status" value="1"/>
</dbReference>
<protein>
    <submittedName>
        <fullName evidence="3">Transglycosylase SLT domain-containing protein</fullName>
    </submittedName>
</protein>
<evidence type="ECO:0000256" key="1">
    <source>
        <dbReference type="ARBA" id="ARBA00009387"/>
    </source>
</evidence>
<evidence type="ECO:0000313" key="3">
    <source>
        <dbReference type="EMBL" id="MFD1302348.1"/>
    </source>
</evidence>
<dbReference type="SUPFAM" id="SSF53955">
    <property type="entry name" value="Lysozyme-like"/>
    <property type="match status" value="1"/>
</dbReference>
<keyword evidence="4" id="KW-1185">Reference proteome</keyword>
<dbReference type="EMBL" id="JBHTND010000015">
    <property type="protein sequence ID" value="MFD1302348.1"/>
    <property type="molecule type" value="Genomic_DNA"/>
</dbReference>
<name>A0ABW3WYE2_9HYPH</name>
<proteinExistence type="inferred from homology"/>
<comment type="similarity">
    <text evidence="1">Belongs to the virb1 family.</text>
</comment>
<dbReference type="Gene3D" id="1.10.530.10">
    <property type="match status" value="1"/>
</dbReference>
<evidence type="ECO:0000313" key="4">
    <source>
        <dbReference type="Proteomes" id="UP001597176"/>
    </source>
</evidence>
<dbReference type="Proteomes" id="UP001597176">
    <property type="component" value="Unassembled WGS sequence"/>
</dbReference>
<feature type="domain" description="Transglycosylase SLT" evidence="2">
    <location>
        <begin position="152"/>
        <end position="207"/>
    </location>
</feature>
<sequence>MMGLFPEPALCADDVCRLVPNETLDHADTVAWLKPGAMRTTKRPGNTTSARAIFAKIAIGLLLGSVLPQSALAPAATAHDRIDERAFVASDLSAATIDKPSDWDGVPLLDQEPATASLIETDLAALPQTRESAGRDVLRFGDMTVPRDIVETILKASTETGVDPVYMMALADKESSFSTTVKASTSSAEGLFQFLSATWLELVRTYGARYGYEAEANAITGRGSAITIQDETTRVRVLRLRQDPYVAALMAGELIKRDRARIEQRIGRELKTSELYLAHFLGTSSAGKFLALSTDNPDKVAKQAFRAAARANRSLFTEKAGKHRRSLTVAEVRERLGDMIDRRLDQYEGVTALVSGQDGAPDGAGDASQASALLDASLRLSPPARRMQMTEALPKE</sequence>
<dbReference type="InterPro" id="IPR008258">
    <property type="entry name" value="Transglycosylase_SLT_dom_1"/>
</dbReference>
<dbReference type="RefSeq" id="WP_238202692.1">
    <property type="nucleotide sequence ID" value="NZ_JBHTND010000015.1"/>
</dbReference>
<gene>
    <name evidence="3" type="ORF">ACFQ4G_12285</name>
</gene>
<evidence type="ECO:0000259" key="2">
    <source>
        <dbReference type="Pfam" id="PF01464"/>
    </source>
</evidence>
<organism evidence="3 4">
    <name type="scientific">Methylobacterium marchantiae</name>
    <dbReference type="NCBI Taxonomy" id="600331"/>
    <lineage>
        <taxon>Bacteria</taxon>
        <taxon>Pseudomonadati</taxon>
        <taxon>Pseudomonadota</taxon>
        <taxon>Alphaproteobacteria</taxon>
        <taxon>Hyphomicrobiales</taxon>
        <taxon>Methylobacteriaceae</taxon>
        <taxon>Methylobacterium</taxon>
    </lineage>
</organism>